<accession>A0A3M7RGR5</accession>
<dbReference type="EMBL" id="REGN01003405">
    <property type="protein sequence ID" value="RNA22766.1"/>
    <property type="molecule type" value="Genomic_DNA"/>
</dbReference>
<protein>
    <submittedName>
        <fullName evidence="1">Uncharacterized protein</fullName>
    </submittedName>
</protein>
<sequence length="74" mass="9268">MGRLLMLNKDYKKFQFEQHYYYGYVWIPFYLNEQSVAPETTKKKALRQFFKISAFIPEIWSRKSYNCWRKDRQI</sequence>
<proteinExistence type="predicted"/>
<reference evidence="1 2" key="1">
    <citation type="journal article" date="2018" name="Sci. Rep.">
        <title>Genomic signatures of local adaptation to the degree of environmental predictability in rotifers.</title>
        <authorList>
            <person name="Franch-Gras L."/>
            <person name="Hahn C."/>
            <person name="Garcia-Roger E.M."/>
            <person name="Carmona M.J."/>
            <person name="Serra M."/>
            <person name="Gomez A."/>
        </authorList>
    </citation>
    <scope>NUCLEOTIDE SEQUENCE [LARGE SCALE GENOMIC DNA]</scope>
    <source>
        <strain evidence="1">HYR1</strain>
    </source>
</reference>
<dbReference type="AlphaFoldDB" id="A0A3M7RGR5"/>
<dbReference type="Proteomes" id="UP000276133">
    <property type="component" value="Unassembled WGS sequence"/>
</dbReference>
<comment type="caution">
    <text evidence="1">The sequence shown here is derived from an EMBL/GenBank/DDBJ whole genome shotgun (WGS) entry which is preliminary data.</text>
</comment>
<name>A0A3M7RGR5_BRAPC</name>
<keyword evidence="2" id="KW-1185">Reference proteome</keyword>
<organism evidence="1 2">
    <name type="scientific">Brachionus plicatilis</name>
    <name type="common">Marine rotifer</name>
    <name type="synonym">Brachionus muelleri</name>
    <dbReference type="NCBI Taxonomy" id="10195"/>
    <lineage>
        <taxon>Eukaryota</taxon>
        <taxon>Metazoa</taxon>
        <taxon>Spiralia</taxon>
        <taxon>Gnathifera</taxon>
        <taxon>Rotifera</taxon>
        <taxon>Eurotatoria</taxon>
        <taxon>Monogononta</taxon>
        <taxon>Pseudotrocha</taxon>
        <taxon>Ploima</taxon>
        <taxon>Brachionidae</taxon>
        <taxon>Brachionus</taxon>
    </lineage>
</organism>
<evidence type="ECO:0000313" key="2">
    <source>
        <dbReference type="Proteomes" id="UP000276133"/>
    </source>
</evidence>
<gene>
    <name evidence="1" type="ORF">BpHYR1_025394</name>
</gene>
<evidence type="ECO:0000313" key="1">
    <source>
        <dbReference type="EMBL" id="RNA22766.1"/>
    </source>
</evidence>